<keyword evidence="3" id="KW-1185">Reference proteome</keyword>
<feature type="region of interest" description="Disordered" evidence="1">
    <location>
        <begin position="32"/>
        <end position="71"/>
    </location>
</feature>
<name>A0A6A5C5H1_NAEFO</name>
<dbReference type="OrthoDB" id="10384604at2759"/>
<feature type="compositionally biased region" description="Low complexity" evidence="1">
    <location>
        <begin position="109"/>
        <end position="125"/>
    </location>
</feature>
<feature type="region of interest" description="Disordered" evidence="1">
    <location>
        <begin position="820"/>
        <end position="856"/>
    </location>
</feature>
<feature type="compositionally biased region" description="Low complexity" evidence="1">
    <location>
        <begin position="845"/>
        <end position="856"/>
    </location>
</feature>
<proteinExistence type="predicted"/>
<evidence type="ECO:0000256" key="1">
    <source>
        <dbReference type="SAM" id="MobiDB-lite"/>
    </source>
</evidence>
<gene>
    <name evidence="2" type="ORF">FDP41_013062</name>
</gene>
<organism evidence="2 3">
    <name type="scientific">Naegleria fowleri</name>
    <name type="common">Brain eating amoeba</name>
    <dbReference type="NCBI Taxonomy" id="5763"/>
    <lineage>
        <taxon>Eukaryota</taxon>
        <taxon>Discoba</taxon>
        <taxon>Heterolobosea</taxon>
        <taxon>Tetramitia</taxon>
        <taxon>Eutetramitia</taxon>
        <taxon>Vahlkampfiidae</taxon>
        <taxon>Naegleria</taxon>
    </lineage>
</organism>
<feature type="region of interest" description="Disordered" evidence="1">
    <location>
        <begin position="109"/>
        <end position="225"/>
    </location>
</feature>
<feature type="compositionally biased region" description="Low complexity" evidence="1">
    <location>
        <begin position="163"/>
        <end position="182"/>
    </location>
</feature>
<dbReference type="AlphaFoldDB" id="A0A6A5C5H1"/>
<comment type="caution">
    <text evidence="2">The sequence shown here is derived from an EMBL/GenBank/DDBJ whole genome shotgun (WGS) entry which is preliminary data.</text>
</comment>
<dbReference type="EMBL" id="VFQX01000017">
    <property type="protein sequence ID" value="KAF0980579.1"/>
    <property type="molecule type" value="Genomic_DNA"/>
</dbReference>
<dbReference type="RefSeq" id="XP_044565292.1">
    <property type="nucleotide sequence ID" value="XM_044703651.1"/>
</dbReference>
<dbReference type="Proteomes" id="UP000444721">
    <property type="component" value="Unassembled WGS sequence"/>
</dbReference>
<dbReference type="VEuPathDB" id="AmoebaDB:FDP41_013062"/>
<evidence type="ECO:0000313" key="3">
    <source>
        <dbReference type="Proteomes" id="UP000444721"/>
    </source>
</evidence>
<protein>
    <submittedName>
        <fullName evidence="2">Uncharacterized protein</fullName>
    </submittedName>
</protein>
<dbReference type="VEuPathDB" id="AmoebaDB:NfTy_035130"/>
<dbReference type="VEuPathDB" id="AmoebaDB:NF0120480"/>
<accession>A0A6A5C5H1</accession>
<feature type="region of interest" description="Disordered" evidence="1">
    <location>
        <begin position="354"/>
        <end position="387"/>
    </location>
</feature>
<feature type="compositionally biased region" description="Polar residues" evidence="1">
    <location>
        <begin position="32"/>
        <end position="52"/>
    </location>
</feature>
<sequence length="1068" mass="119612">MSRAMIEPTATTTTTNDRNTHHSLLVDILTSQSNNEANINHQRSTTVTSTPPTIDPSLHPQEQEQQEQQQREEPILQVILLGDRNHIIKPAILSTQLLENDASFIECSENGNNLSSRSSNPSSQSEHQGTKLDSHNSTTRRPYHHHRGTFQVLGSAGEPNRVNSNTSLDSNSSSSSSSNTDSVVETFSPPSNGIPQIRSPKSLSNSTISPYHHHHHQHNQQHHHNKLISTLTMNFNPNAPSGNAILLFAQKQTLFESIISKKSSSLPEFTSHMHSDVLSSTTVTDCDEWSGSESGYNDSLYMTRNVNTVNIQDLIQTKKTNMLDSDFVLIEHLKKVRTRYQALSERLIESESLYNGSDENGRRISSPSNSPQMLSVTSQQSQPQMVHTLSRPTHVPLESSSSSQATTITSGTLSTLETFMKSFNSTCLEYCQEELKFLYTILSSTIETTSNHDSPSISLSFSTPSNPSSHSSHLSTSLPIYISWNSLNIDELKCSCNVLKKLSVLQHDFTITEKMFLAQNLALPDCFNYMLLDNPEKSLIEQNKAIGKHKMNYSIDSDESSPETMFPSEKKKKLFNWFGGSKKKQQQSSSTGRGNPITDKSTYLQVYIVLLEVADSHLIQIPPGSEHNLFRSAIAIGNWLLEWHECSLIVPSRKSPHGTRLNHCYHYIPLRKIEGENVEKTLIKVSNLCCLWNGNFVYDLKNCNHQHFVRDVLEMLESENLFSPLPVTATQASFVPPLPPVGITNPLLYNSTSNPIQIGNAHRDHHHHNTSETTTPIRLFGTSVEMLLHRIQRDGYSSLAFYMNDNVKEIIYGKKKKNSINKTSNSVVGSTSPKLSGVVASPPQSSSTSTRASSKSTYLTATTATTTVVSTSSSPPVMNVESSIACDMSSPQLSYINKNGISNANIFTWNEKDFITIKEHRDVDNLFFHIKNAFGPGNDYFNSFEGQWDRWLLQLFDRSFWVRVAQSKKPVDRNSKDYPLTKQNARLTLDKESLEQLCQSKHATEKGNVLVHCKEEINCPFNPEALSTVEVDLISKLADSSSLGEYEPSLPYRRHWVTPNTKINNINK</sequence>
<evidence type="ECO:0000313" key="2">
    <source>
        <dbReference type="EMBL" id="KAF0980579.1"/>
    </source>
</evidence>
<reference evidence="2 3" key="1">
    <citation type="journal article" date="2019" name="Sci. Rep.">
        <title>Nanopore sequencing improves the draft genome of the human pathogenic amoeba Naegleria fowleri.</title>
        <authorList>
            <person name="Liechti N."/>
            <person name="Schurch N."/>
            <person name="Bruggmann R."/>
            <person name="Wittwer M."/>
        </authorList>
    </citation>
    <scope>NUCLEOTIDE SEQUENCE [LARGE SCALE GENOMIC DNA]</scope>
    <source>
        <strain evidence="2 3">ATCC 30894</strain>
    </source>
</reference>
<dbReference type="GeneID" id="68120277"/>
<feature type="compositionally biased region" description="Basic residues" evidence="1">
    <location>
        <begin position="211"/>
        <end position="225"/>
    </location>
</feature>
<feature type="compositionally biased region" description="Polar residues" evidence="1">
    <location>
        <begin position="183"/>
        <end position="209"/>
    </location>
</feature>